<evidence type="ECO:0000259" key="10">
    <source>
        <dbReference type="Pfam" id="PF00155"/>
    </source>
</evidence>
<dbReference type="InterPro" id="IPR015424">
    <property type="entry name" value="PyrdxlP-dep_Trfase"/>
</dbReference>
<feature type="modified residue" description="N6-(pyridoxal phosphate)lysine" evidence="9">
    <location>
        <position position="231"/>
    </location>
</feature>
<reference evidence="12" key="1">
    <citation type="journal article" date="2019" name="Int. J. Syst. Evol. Microbiol.">
        <title>The Global Catalogue of Microorganisms (GCM) 10K type strain sequencing project: providing services to taxonomists for standard genome sequencing and annotation.</title>
        <authorList>
            <consortium name="The Broad Institute Genomics Platform"/>
            <consortium name="The Broad Institute Genome Sequencing Center for Infectious Disease"/>
            <person name="Wu L."/>
            <person name="Ma J."/>
        </authorList>
    </citation>
    <scope>NUCLEOTIDE SEQUENCE [LARGE SCALE GENOMIC DNA]</scope>
    <source>
        <strain evidence="12">TISTR 2562</strain>
    </source>
</reference>
<protein>
    <recommendedName>
        <fullName evidence="9">Histidinol-phosphate aminotransferase</fullName>
        <ecNumber evidence="9">2.6.1.9</ecNumber>
    </recommendedName>
    <alternativeName>
        <fullName evidence="9">Imidazole acetol-phosphate transaminase</fullName>
    </alternativeName>
</protein>
<dbReference type="InterPro" id="IPR050106">
    <property type="entry name" value="HistidinolP_aminotransfase"/>
</dbReference>
<comment type="cofactor">
    <cofactor evidence="1 9">
        <name>pyridoxal 5'-phosphate</name>
        <dbReference type="ChEBI" id="CHEBI:597326"/>
    </cofactor>
</comment>
<comment type="caution">
    <text evidence="11">The sequence shown here is derived from an EMBL/GenBank/DDBJ whole genome shotgun (WGS) entry which is preliminary data.</text>
</comment>
<dbReference type="HAMAP" id="MF_01023">
    <property type="entry name" value="HisC_aminotrans_2"/>
    <property type="match status" value="1"/>
</dbReference>
<dbReference type="Proteomes" id="UP001597474">
    <property type="component" value="Unassembled WGS sequence"/>
</dbReference>
<proteinExistence type="inferred from homology"/>
<dbReference type="EC" id="2.6.1.9" evidence="9"/>
<dbReference type="CDD" id="cd00609">
    <property type="entry name" value="AAT_like"/>
    <property type="match status" value="1"/>
</dbReference>
<dbReference type="NCBIfam" id="TIGR01141">
    <property type="entry name" value="hisC"/>
    <property type="match status" value="1"/>
</dbReference>
<sequence length="370" mass="39787">MSSSLPAELIRKEIAALPTYNAGLAMDRFREIYGLDCLAKLDSNESPLGASPAAIAAMQAQAPGIARYPDAGNAALRAQIAESCDTTPAKVIIGNGSEDLIGALFRATLRDGDHVVTICPSFGLHEFGALACGARVTKVPFAADWRFPLSGLRDAMKEPTRILIFASPSNPAGPAICEKDFRALLDFTPQDTFIAFDEAYLEYVAQEQRFDAMAILARSGHAWIVLRTFSKAYGLAGIRVGYGIASDEELIKALMKTRNPFGVNALAVAAAREAFDDRAHLAEVIALAASERQRVGTALRKMGYDCAPSQTNFIFFDTGALAVDFAEALRGKGILIKAWLEEPFGHWARVTIGTPAENDAFLAAVPERES</sequence>
<comment type="pathway">
    <text evidence="2 9">Amino-acid biosynthesis; L-histidine biosynthesis; L-histidine from 5-phospho-alpha-D-ribose 1-diphosphate: step 7/9.</text>
</comment>
<evidence type="ECO:0000256" key="1">
    <source>
        <dbReference type="ARBA" id="ARBA00001933"/>
    </source>
</evidence>
<feature type="domain" description="Aminotransferase class I/classII large" evidence="10">
    <location>
        <begin position="40"/>
        <end position="364"/>
    </location>
</feature>
<evidence type="ECO:0000256" key="3">
    <source>
        <dbReference type="ARBA" id="ARBA00007970"/>
    </source>
</evidence>
<keyword evidence="7 9" id="KW-0663">Pyridoxal phosphate</keyword>
<keyword evidence="9" id="KW-0368">Histidine biosynthesis</keyword>
<dbReference type="SUPFAM" id="SSF53383">
    <property type="entry name" value="PLP-dependent transferases"/>
    <property type="match status" value="1"/>
</dbReference>
<comment type="similarity">
    <text evidence="3 9">Belongs to the class-II pyridoxal-phosphate-dependent aminotransferase family. Histidinol-phosphate aminotransferase subfamily.</text>
</comment>
<dbReference type="GO" id="GO:0004400">
    <property type="term" value="F:histidinol-phosphate transaminase activity"/>
    <property type="evidence" value="ECO:0007669"/>
    <property type="project" value="UniProtKB-EC"/>
</dbReference>
<dbReference type="Pfam" id="PF00155">
    <property type="entry name" value="Aminotran_1_2"/>
    <property type="match status" value="1"/>
</dbReference>
<evidence type="ECO:0000313" key="12">
    <source>
        <dbReference type="Proteomes" id="UP001597474"/>
    </source>
</evidence>
<evidence type="ECO:0000256" key="7">
    <source>
        <dbReference type="ARBA" id="ARBA00022898"/>
    </source>
</evidence>
<dbReference type="RefSeq" id="WP_386372060.1">
    <property type="nucleotide sequence ID" value="NZ_JBHUMP010000003.1"/>
</dbReference>
<evidence type="ECO:0000256" key="5">
    <source>
        <dbReference type="ARBA" id="ARBA00022576"/>
    </source>
</evidence>
<gene>
    <name evidence="9 11" type="primary">hisC</name>
    <name evidence="11" type="ORF">ACFSUD_04960</name>
</gene>
<evidence type="ECO:0000256" key="6">
    <source>
        <dbReference type="ARBA" id="ARBA00022679"/>
    </source>
</evidence>
<dbReference type="PANTHER" id="PTHR43643:SF3">
    <property type="entry name" value="HISTIDINOL-PHOSPHATE AMINOTRANSFERASE"/>
    <property type="match status" value="1"/>
</dbReference>
<comment type="subunit">
    <text evidence="4 9">Homodimer.</text>
</comment>
<dbReference type="Gene3D" id="3.90.1150.10">
    <property type="entry name" value="Aspartate Aminotransferase, domain 1"/>
    <property type="match status" value="1"/>
</dbReference>
<evidence type="ECO:0000313" key="11">
    <source>
        <dbReference type="EMBL" id="MFD2738910.1"/>
    </source>
</evidence>
<dbReference type="PANTHER" id="PTHR43643">
    <property type="entry name" value="HISTIDINOL-PHOSPHATE AMINOTRANSFERASE 2"/>
    <property type="match status" value="1"/>
</dbReference>
<dbReference type="Gene3D" id="3.40.640.10">
    <property type="entry name" value="Type I PLP-dependent aspartate aminotransferase-like (Major domain)"/>
    <property type="match status" value="1"/>
</dbReference>
<keyword evidence="5 9" id="KW-0032">Aminotransferase</keyword>
<evidence type="ECO:0000256" key="9">
    <source>
        <dbReference type="HAMAP-Rule" id="MF_01023"/>
    </source>
</evidence>
<dbReference type="InterPro" id="IPR004839">
    <property type="entry name" value="Aminotransferase_I/II_large"/>
</dbReference>
<organism evidence="11 12">
    <name type="scientific">Sulfitobacter aestuarii</name>
    <dbReference type="NCBI Taxonomy" id="2161676"/>
    <lineage>
        <taxon>Bacteria</taxon>
        <taxon>Pseudomonadati</taxon>
        <taxon>Pseudomonadota</taxon>
        <taxon>Alphaproteobacteria</taxon>
        <taxon>Rhodobacterales</taxon>
        <taxon>Roseobacteraceae</taxon>
        <taxon>Sulfitobacter</taxon>
    </lineage>
</organism>
<name>A0ABW5TZH1_9RHOB</name>
<dbReference type="PROSITE" id="PS00599">
    <property type="entry name" value="AA_TRANSFER_CLASS_2"/>
    <property type="match status" value="1"/>
</dbReference>
<keyword evidence="6 9" id="KW-0808">Transferase</keyword>
<accession>A0ABW5TZH1</accession>
<dbReference type="InterPro" id="IPR015421">
    <property type="entry name" value="PyrdxlP-dep_Trfase_major"/>
</dbReference>
<comment type="catalytic activity">
    <reaction evidence="8 9">
        <text>L-histidinol phosphate + 2-oxoglutarate = 3-(imidazol-4-yl)-2-oxopropyl phosphate + L-glutamate</text>
        <dbReference type="Rhea" id="RHEA:23744"/>
        <dbReference type="ChEBI" id="CHEBI:16810"/>
        <dbReference type="ChEBI" id="CHEBI:29985"/>
        <dbReference type="ChEBI" id="CHEBI:57766"/>
        <dbReference type="ChEBI" id="CHEBI:57980"/>
        <dbReference type="EC" id="2.6.1.9"/>
    </reaction>
</comment>
<dbReference type="EMBL" id="JBHUMP010000003">
    <property type="protein sequence ID" value="MFD2738910.1"/>
    <property type="molecule type" value="Genomic_DNA"/>
</dbReference>
<keyword evidence="12" id="KW-1185">Reference proteome</keyword>
<dbReference type="InterPro" id="IPR005861">
    <property type="entry name" value="HisP_aminotrans"/>
</dbReference>
<dbReference type="InterPro" id="IPR015422">
    <property type="entry name" value="PyrdxlP-dep_Trfase_small"/>
</dbReference>
<dbReference type="InterPro" id="IPR001917">
    <property type="entry name" value="Aminotrans_II_pyridoxalP_BS"/>
</dbReference>
<evidence type="ECO:0000256" key="8">
    <source>
        <dbReference type="ARBA" id="ARBA00047481"/>
    </source>
</evidence>
<evidence type="ECO:0000256" key="4">
    <source>
        <dbReference type="ARBA" id="ARBA00011738"/>
    </source>
</evidence>
<keyword evidence="9" id="KW-0028">Amino-acid biosynthesis</keyword>
<evidence type="ECO:0000256" key="2">
    <source>
        <dbReference type="ARBA" id="ARBA00005011"/>
    </source>
</evidence>